<dbReference type="PATRIC" id="fig|1622118.3.peg.1794"/>
<dbReference type="Proteomes" id="UP000059672">
    <property type="component" value="Chromosome"/>
</dbReference>
<dbReference type="InterPro" id="IPR047565">
    <property type="entry name" value="Alpha-macroglob_thiol-ester_cl"/>
</dbReference>
<dbReference type="InterPro" id="IPR002890">
    <property type="entry name" value="MG2"/>
</dbReference>
<dbReference type="SMART" id="SM01360">
    <property type="entry name" value="A2M"/>
    <property type="match status" value="1"/>
</dbReference>
<dbReference type="Pfam" id="PF00207">
    <property type="entry name" value="A2M"/>
    <property type="match status" value="1"/>
</dbReference>
<proteinExistence type="inferred from homology"/>
<comment type="similarity">
    <text evidence="1">Belongs to the protease inhibitor I39 (alpha-2-macroglobulin) family. Bacterial alpha-2-macroglobulin subfamily.</text>
</comment>
<evidence type="ECO:0000313" key="7">
    <source>
        <dbReference type="Proteomes" id="UP000059672"/>
    </source>
</evidence>
<sequence>MKFQHLIFTLVISVIFSSCNKNASQNTTNNIFKFKKYISYTTSGVVSAAEPIKIGLVNEVDSWISNKEINNNILKISPEITGKLFVQNSRSILFKPSKNLKPNTEYTVTINLDKVYKNIPSEYKSYTFKFKTIAQNFSVTTTSFQSYSKEWQYIEGIIKTADVLSLNNAKTLIEATQNNKKLSIKWELTDSISKQFLFKIDSVQRFEDDSEVLLSWTGKKINVENQGESTLNILGKNNFSILNIDVIQSPEQYLSINFSDPLKKQQNFNGLVAIKNSRNLKYIVEGNILKVYPRNRIVGTVNVDIFQGIKNIDGYKLKHQYFKKVAFEQLKPAIMLLNSGVILPNSNNLKFNFKAVNLKAIDVRVIKIFEDNVLQFLQTSTLGSTNRYDIKRVGRRVAKKTITLIDNEIENNGKWKAYAIDLSKMIQSDPGAIYRVELSVKQAYSLYTCDENKVKTIEDNNNNYADNQEYTIEETKNSDELEEQYWDNLIYSYNDNYYNWNDSNNPCKKAYYDNEDRMVSANILASNLGVIAKKGENKSYFFMVTDILTTNPVSEAKVTIYNYQQQEIAQAITDSEGITGMDVDHNAFFAIVSKGKSKTYLKLDDGYSLSLSKFNVSGKKLQKGLKGFLYAERGVWRPGDSIHLTFVLNDNTNPLPKEHPIKLEVTDARRKLVFKQVKTKISNGFYKFIIPTSDTDPTGNWNSVVTVGGAKFTKQLKVETVKPNRLKIKINFNKKVLSNKKPINGKLNVAWLHGAPAKNIKVEVNAKFTTNSSAFNKKYPTYIFKDPTREFSSEEVILFDGKLDANGNAIINKKINLENRAPGMLKVTFLTKAYENGGDFSMDVLSKNYAPYSSFIGLRLPKTQAYSSYDTAENTTFDVVTISSEGKPIARNNIEIQVYKIEWRWWWSSSYDNLSSYSGSSYHKPYKTLKINTNSKGKGTFTLNIPDDEGGRFLIRVLDKKSGHATGTTTYFYKNWWKRPSNNPEASKMLIFSSDKDKYNVGDKAIITFPSGAEGRALISIENGTEVLQTIWQKTQKGETKIEIPITKEMTPNVYVNISLLQPHASTANDLPLRLYGVIPILVEDPTTRLNPEISLPKVLKPEDKFKLKVSEKNGKQMSYTIAIVEEGLLDLTRFKTPQIWNAFYTKEALGVKTWDIFDDVIGAYGGSIEQVFAIGGDGNIETGKAKKANRFKPVVIYLGPFTLEKGKTAMHTIKMPKYIGSVRAMVVAANIKTAAYGKTEATIPVRKPLMVLASIPRKLSPGEKVTLPISVFAMSKKIKNVEVHLKLSNGIKVVGVNSQKISFTNPDEKMLYFQLDVSKTKGIGKIEVIASGNGEKSSYKVEIDVVNPNPISSKTIAIELEPNSTQTIGFDTFGMLGSNFANIEFSTLPPMDFTGRLQYLIQYPHGCVEQTTSSVFPQLYLSNIFDLPVQQKQKITKNIKKGIEKLGDFQISNGGLSYWMGQNYANDWGTSYAGHFMIEAKKKGFILPLTFMSNWLKYQKQTARNWRPSYQNHNSDFAQAYRLYTLALARHPDLSSMNRLREFSELSNNAKWRLAAAYALAGQKEAAIEIANTATINFENSKDSYYTYGSVDRNRAMAMETMLLIKNNESRELAKYIAKRLSSNIWMSTQTTAYSLLSMAKMVEINGGKSIKLAYALNNNTPKKITSKYAIAQRKLAIKEGKNSISITNNKANVVFVSISNSGILPLGEEIVEKRGLGVQVTYKDTQGKTIDISKLIQGTEFEAQVTVSNLKPEDVQNIALTEIFPSGWEIVNTRFTNFGNTATGNTNFTDIRDDKVNFYFNLKKKETKTFSVLLNASYLGKYYLYGLQAEAMYDNDYFTRTKGKWIEVVK</sequence>
<feature type="chain" id="PRO_5007066293" description="Alpha-2-macroglobulin" evidence="3">
    <location>
        <begin position="24"/>
        <end position="1852"/>
    </location>
</feature>
<reference evidence="6 7" key="2">
    <citation type="journal article" date="2016" name="Int. J. Syst. Evol. Microbiol.">
        <title>Lutibacter profundi sp. nov., isolated from a deep-sea hydrothermal system on the Arctic Mid-Ocean Ridge and emended description of the genus Lutibacter.</title>
        <authorList>
            <person name="Le Moine Bauer S."/>
            <person name="Roalkvam I."/>
            <person name="Steen I.H."/>
            <person name="Dahle H."/>
        </authorList>
    </citation>
    <scope>NUCLEOTIDE SEQUENCE [LARGE SCALE GENOMIC DNA]</scope>
    <source>
        <strain evidence="6 7">LP1</strain>
    </source>
</reference>
<dbReference type="Pfam" id="PF07703">
    <property type="entry name" value="A2M_BRD"/>
    <property type="match status" value="1"/>
</dbReference>
<evidence type="ECO:0000256" key="1">
    <source>
        <dbReference type="ARBA" id="ARBA00010556"/>
    </source>
</evidence>
<dbReference type="InterPro" id="IPR008930">
    <property type="entry name" value="Terpenoid_cyclase/PrenylTrfase"/>
</dbReference>
<keyword evidence="2 3" id="KW-0732">Signal</keyword>
<dbReference type="InterPro" id="IPR011626">
    <property type="entry name" value="Alpha-macroglobulin_TED"/>
</dbReference>
<gene>
    <name evidence="6" type="ORF">Lupro_08675</name>
</gene>
<dbReference type="Pfam" id="PF17962">
    <property type="entry name" value="bMG6"/>
    <property type="match status" value="1"/>
</dbReference>
<dbReference type="SMART" id="SM01359">
    <property type="entry name" value="A2M_N_2"/>
    <property type="match status" value="1"/>
</dbReference>
<reference evidence="7" key="1">
    <citation type="submission" date="2015-12" db="EMBL/GenBank/DDBJ databases">
        <title>Complete genome sequence of Lutibacter profundus strain LP1.</title>
        <authorList>
            <person name="Wissuwa J."/>
            <person name="Le Moine Bauer S."/>
            <person name="Stokke R."/>
            <person name="Dahle H."/>
            <person name="Steen I.H."/>
        </authorList>
    </citation>
    <scope>NUCLEOTIDE SEQUENCE [LARGE SCALE GENOMIC DNA]</scope>
    <source>
        <strain evidence="7">LP1</strain>
    </source>
</reference>
<dbReference type="InterPro" id="IPR001599">
    <property type="entry name" value="Macroglobln_a2"/>
</dbReference>
<evidence type="ECO:0008006" key="8">
    <source>
        <dbReference type="Google" id="ProtNLM"/>
    </source>
</evidence>
<dbReference type="PANTHER" id="PTHR40094">
    <property type="entry name" value="ALPHA-2-MACROGLOBULIN HOMOLOG"/>
    <property type="match status" value="1"/>
</dbReference>
<dbReference type="SUPFAM" id="SSF48239">
    <property type="entry name" value="Terpenoid cyclases/Protein prenyltransferases"/>
    <property type="match status" value="1"/>
</dbReference>
<dbReference type="InterPro" id="IPR051802">
    <property type="entry name" value="YfhM-like"/>
</dbReference>
<dbReference type="PANTHER" id="PTHR40094:SF1">
    <property type="entry name" value="UBIQUITIN DOMAIN-CONTAINING PROTEIN"/>
    <property type="match status" value="1"/>
</dbReference>
<evidence type="ECO:0000256" key="3">
    <source>
        <dbReference type="SAM" id="SignalP"/>
    </source>
</evidence>
<accession>A0A0X8G775</accession>
<evidence type="ECO:0000256" key="2">
    <source>
        <dbReference type="ARBA" id="ARBA00022729"/>
    </source>
</evidence>
<dbReference type="STRING" id="1622118.Lupro_08675"/>
<dbReference type="Gene3D" id="2.60.40.1930">
    <property type="match status" value="1"/>
</dbReference>
<dbReference type="PROSITE" id="PS51257">
    <property type="entry name" value="PROKAR_LIPOPROTEIN"/>
    <property type="match status" value="1"/>
</dbReference>
<dbReference type="InterPro" id="IPR041462">
    <property type="entry name" value="Bact_A2M_MG6"/>
</dbReference>
<evidence type="ECO:0000259" key="4">
    <source>
        <dbReference type="SMART" id="SM01359"/>
    </source>
</evidence>
<keyword evidence="7" id="KW-1185">Reference proteome</keyword>
<dbReference type="KEGG" id="lut:Lupro_08675"/>
<dbReference type="SMART" id="SM01419">
    <property type="entry name" value="Thiol-ester_cl"/>
    <property type="match status" value="1"/>
</dbReference>
<dbReference type="GO" id="GO:0004866">
    <property type="term" value="F:endopeptidase inhibitor activity"/>
    <property type="evidence" value="ECO:0007669"/>
    <property type="project" value="InterPro"/>
</dbReference>
<dbReference type="Pfam" id="PF01835">
    <property type="entry name" value="MG2"/>
    <property type="match status" value="1"/>
</dbReference>
<dbReference type="InterPro" id="IPR041246">
    <property type="entry name" value="Bact_MG10"/>
</dbReference>
<evidence type="ECO:0000313" key="6">
    <source>
        <dbReference type="EMBL" id="AMC11325.1"/>
    </source>
</evidence>
<dbReference type="InterPro" id="IPR011625">
    <property type="entry name" value="A2M_N_BRD"/>
</dbReference>
<name>A0A0X8G775_9FLAO</name>
<dbReference type="EMBL" id="CP013355">
    <property type="protein sequence ID" value="AMC11325.1"/>
    <property type="molecule type" value="Genomic_DNA"/>
</dbReference>
<protein>
    <recommendedName>
        <fullName evidence="8">Alpha-2-macroglobulin</fullName>
    </recommendedName>
</protein>
<organism evidence="6 7">
    <name type="scientific">Lutibacter profundi</name>
    <dbReference type="NCBI Taxonomy" id="1622118"/>
    <lineage>
        <taxon>Bacteria</taxon>
        <taxon>Pseudomonadati</taxon>
        <taxon>Bacteroidota</taxon>
        <taxon>Flavobacteriia</taxon>
        <taxon>Flavobacteriales</taxon>
        <taxon>Flavobacteriaceae</taxon>
        <taxon>Lutibacter</taxon>
    </lineage>
</organism>
<feature type="domain" description="Alpha-2-macroglobulin bait region" evidence="4">
    <location>
        <begin position="990"/>
        <end position="1132"/>
    </location>
</feature>
<dbReference type="RefSeq" id="WP_068208831.1">
    <property type="nucleotide sequence ID" value="NZ_CP013355.1"/>
</dbReference>
<evidence type="ECO:0000259" key="5">
    <source>
        <dbReference type="SMART" id="SM01360"/>
    </source>
</evidence>
<dbReference type="CDD" id="cd02891">
    <property type="entry name" value="A2M_like"/>
    <property type="match status" value="1"/>
</dbReference>
<dbReference type="Pfam" id="PF07678">
    <property type="entry name" value="TED_complement"/>
    <property type="match status" value="1"/>
</dbReference>
<dbReference type="InterPro" id="IPR041203">
    <property type="entry name" value="Bact_A2M_MG5"/>
</dbReference>
<dbReference type="OrthoDB" id="9767116at2"/>
<dbReference type="Pfam" id="PF17972">
    <property type="entry name" value="bMG5"/>
    <property type="match status" value="1"/>
</dbReference>
<dbReference type="Pfam" id="PF11974">
    <property type="entry name" value="bMG3"/>
    <property type="match status" value="1"/>
</dbReference>
<feature type="domain" description="Alpha-2-macroglobulin" evidence="5">
    <location>
        <begin position="1195"/>
        <end position="1286"/>
    </location>
</feature>
<dbReference type="Pfam" id="PF17973">
    <property type="entry name" value="bMG10"/>
    <property type="match status" value="1"/>
</dbReference>
<dbReference type="Gene3D" id="1.50.10.20">
    <property type="match status" value="1"/>
</dbReference>
<feature type="signal peptide" evidence="3">
    <location>
        <begin position="1"/>
        <end position="23"/>
    </location>
</feature>
<dbReference type="InterPro" id="IPR021868">
    <property type="entry name" value="Alpha_2_Macroglob_MG3"/>
</dbReference>
<dbReference type="GO" id="GO:0005615">
    <property type="term" value="C:extracellular space"/>
    <property type="evidence" value="ECO:0007669"/>
    <property type="project" value="InterPro"/>
</dbReference>